<evidence type="ECO:0000313" key="3">
    <source>
        <dbReference type="EMBL" id="KLU01156.1"/>
    </source>
</evidence>
<accession>A0A0J1B3V2</accession>
<protein>
    <recommendedName>
        <fullName evidence="2">DUF6250 domain-containing protein</fullName>
    </recommendedName>
</protein>
<dbReference type="PATRIC" id="fig|595434.4.peg.6402"/>
<sequence>MNGQPISGLSISASSLIPQAMFVNRPMAASRWLVLFAAFWVCGHVVAEEQGLAEAVASSAKAQASEQSPVVLGHGVGNFRVGKLLLQDNFENLDDWVVQIEDREGFPEASVRANDETLDCLVPGRGCTVWYKHKLSTRIAITYDVVCPTHEPAIPGVEPRDLNQFWMATDPDDPDQGLFDPARYSGKFTDYDKMHGYYASSGGRKNTTTRMRRYPRTRNGDAVSHVALNDQDHHPGYLIQPNRKMTVQLVAYDDVVQYILDGKLVYQFRQGDLVEFEDHDEDGGSVSRSSAFESDRFPTYREGFFGFRMVGTHHVYSGFQVHELLPVGSKSEEAAGSTVRVNSIDELRRVAKGDDQQIVVAPGEYWITDRRGLEFSGSNNTVEWTGVKLIVPMDVVSGRNLFRLTGNGITLRGGTIEDTYPDGSTEVTDYGSYNHGRKFGGMNEMVISGDNNRVIGMKMTIRGSYPYGYGNMFGIGRAAVLRLKKHCGIQITGDNTVVDGCQIKMEAFGHAIFVQGGNRTTVRNTIVEGTVRPSNECYTELHRRDLAKRFDYQLQWPEEVRGLPIPRDHMLNCMEDGIRAYKGAGEMIVDNCVVKKARGGIKLYMAKKATVTNCQVLDCVIQGYSLPSRGVIENCSGNAAYGPLLYIHSDSHSGQQIDLEVLPAPHSLGDHPLAAIKGRRHTIRLWQKAAKAETPRPIIVGYALRFDFLSVDFPEVPEGHETHFEKHAPETYRAADITLTNETENPVVLAKLSSDNHITSLGPVTDLGSDNEVKSIQRTANHSKETR</sequence>
<dbReference type="AlphaFoldDB" id="A0A0J1B3V2"/>
<organism evidence="3 4">
    <name type="scientific">Rhodopirellula islandica</name>
    <dbReference type="NCBI Taxonomy" id="595434"/>
    <lineage>
        <taxon>Bacteria</taxon>
        <taxon>Pseudomonadati</taxon>
        <taxon>Planctomycetota</taxon>
        <taxon>Planctomycetia</taxon>
        <taxon>Pirellulales</taxon>
        <taxon>Pirellulaceae</taxon>
        <taxon>Rhodopirellula</taxon>
    </lineage>
</organism>
<evidence type="ECO:0000259" key="2">
    <source>
        <dbReference type="Pfam" id="PF19763"/>
    </source>
</evidence>
<gene>
    <name evidence="3" type="ORF">RISK_006725</name>
</gene>
<name>A0A0J1B3V2_RHOIS</name>
<dbReference type="SUPFAM" id="SSF51126">
    <property type="entry name" value="Pectin lyase-like"/>
    <property type="match status" value="1"/>
</dbReference>
<proteinExistence type="predicted"/>
<dbReference type="InterPro" id="IPR012334">
    <property type="entry name" value="Pectin_lyas_fold"/>
</dbReference>
<feature type="domain" description="DUF6250" evidence="2">
    <location>
        <begin position="125"/>
        <end position="270"/>
    </location>
</feature>
<evidence type="ECO:0000313" key="4">
    <source>
        <dbReference type="Proteomes" id="UP000036367"/>
    </source>
</evidence>
<dbReference type="Pfam" id="PF19763">
    <property type="entry name" value="DUF6250"/>
    <property type="match status" value="1"/>
</dbReference>
<dbReference type="Gene3D" id="2.60.120.200">
    <property type="match status" value="1"/>
</dbReference>
<dbReference type="Gene3D" id="2.160.20.10">
    <property type="entry name" value="Single-stranded right-handed beta-helix, Pectin lyase-like"/>
    <property type="match status" value="1"/>
</dbReference>
<reference evidence="3" key="1">
    <citation type="submission" date="2015-05" db="EMBL/GenBank/DDBJ databases">
        <title>Permanent draft genome of Rhodopirellula islandicus K833.</title>
        <authorList>
            <person name="Kizina J."/>
            <person name="Richter M."/>
            <person name="Glockner F.O."/>
            <person name="Harder J."/>
        </authorList>
    </citation>
    <scope>NUCLEOTIDE SEQUENCE [LARGE SCALE GENOMIC DNA]</scope>
    <source>
        <strain evidence="3">K833</strain>
    </source>
</reference>
<dbReference type="Proteomes" id="UP000036367">
    <property type="component" value="Unassembled WGS sequence"/>
</dbReference>
<evidence type="ECO:0000256" key="1">
    <source>
        <dbReference type="SAM" id="MobiDB-lite"/>
    </source>
</evidence>
<dbReference type="EMBL" id="LECT01000055">
    <property type="protein sequence ID" value="KLU01156.1"/>
    <property type="molecule type" value="Genomic_DNA"/>
</dbReference>
<dbReference type="STRING" id="595434.RISK_006725"/>
<dbReference type="InterPro" id="IPR011050">
    <property type="entry name" value="Pectin_lyase_fold/virulence"/>
</dbReference>
<dbReference type="InterPro" id="IPR046217">
    <property type="entry name" value="DUF6250"/>
</dbReference>
<feature type="region of interest" description="Disordered" evidence="1">
    <location>
        <begin position="762"/>
        <end position="787"/>
    </location>
</feature>
<keyword evidence="4" id="KW-1185">Reference proteome</keyword>
<comment type="caution">
    <text evidence="3">The sequence shown here is derived from an EMBL/GenBank/DDBJ whole genome shotgun (WGS) entry which is preliminary data.</text>
</comment>